<dbReference type="AlphaFoldDB" id="A0A1N5VVV8"/>
<feature type="region of interest" description="Disordered" evidence="1">
    <location>
        <begin position="1"/>
        <end position="39"/>
    </location>
</feature>
<evidence type="ECO:0000313" key="2">
    <source>
        <dbReference type="EMBL" id="SIM77242.1"/>
    </source>
</evidence>
<feature type="compositionally biased region" description="Basic residues" evidence="1">
    <location>
        <begin position="22"/>
        <end position="31"/>
    </location>
</feature>
<sequence length="250" mass="25923">MTGRDGTGRGGSPPVSTVHGVRVARRGSRRSGRPEPMPWHTDLRIATVLLGISAAVALAAPGPGRASGPDTPTLDGPTCPTIDCTPGPPRTPTGGAEARKPLPLISPEPGQPVVAVTPSRWTGSRVTLTGLRVEGIVKLPTADGTVTTLKFKLDRAVTDDLLLDAPAPAGRMLPLRTSELTLDGNVAFYATRLVGKLLDNKIILAPDLPLPDGIPLASAVPITVTEPAIDTVFVDSDTLTARSTLKLTPN</sequence>
<evidence type="ECO:0000313" key="3">
    <source>
        <dbReference type="Proteomes" id="UP000185124"/>
    </source>
</evidence>
<organism evidence="2 3">
    <name type="scientific">Micromonospora cremea</name>
    <dbReference type="NCBI Taxonomy" id="709881"/>
    <lineage>
        <taxon>Bacteria</taxon>
        <taxon>Bacillati</taxon>
        <taxon>Actinomycetota</taxon>
        <taxon>Actinomycetes</taxon>
        <taxon>Micromonosporales</taxon>
        <taxon>Micromonosporaceae</taxon>
        <taxon>Micromonospora</taxon>
    </lineage>
</organism>
<dbReference type="STRING" id="709881.SAMN04489832_1931"/>
<name>A0A1N5VVV8_9ACTN</name>
<protein>
    <submittedName>
        <fullName evidence="2">Uncharacterized protein</fullName>
    </submittedName>
</protein>
<keyword evidence="3" id="KW-1185">Reference proteome</keyword>
<dbReference type="EMBL" id="FSQT01000001">
    <property type="protein sequence ID" value="SIM77242.1"/>
    <property type="molecule type" value="Genomic_DNA"/>
</dbReference>
<proteinExistence type="predicted"/>
<reference evidence="3" key="1">
    <citation type="submission" date="2016-12" db="EMBL/GenBank/DDBJ databases">
        <authorList>
            <person name="Varghese N."/>
            <person name="Submissions S."/>
        </authorList>
    </citation>
    <scope>NUCLEOTIDE SEQUENCE [LARGE SCALE GENOMIC DNA]</scope>
    <source>
        <strain evidence="3">DSM 45599</strain>
    </source>
</reference>
<dbReference type="Proteomes" id="UP000185124">
    <property type="component" value="Unassembled WGS sequence"/>
</dbReference>
<accession>A0A1N5VVV8</accession>
<gene>
    <name evidence="2" type="ORF">SAMN04489832_1931</name>
</gene>
<evidence type="ECO:0000256" key="1">
    <source>
        <dbReference type="SAM" id="MobiDB-lite"/>
    </source>
</evidence>